<dbReference type="PANTHER" id="PTHR33452">
    <property type="entry name" value="OXIDOREDUCTASE CATD-RELATED"/>
    <property type="match status" value="1"/>
</dbReference>
<accession>A0A255GT57</accession>
<feature type="transmembrane region" description="Helical" evidence="7">
    <location>
        <begin position="60"/>
        <end position="87"/>
    </location>
</feature>
<evidence type="ECO:0000256" key="7">
    <source>
        <dbReference type="SAM" id="Phobius"/>
    </source>
</evidence>
<comment type="caution">
    <text evidence="8">The sequence shown here is derived from an EMBL/GenBank/DDBJ whole genome shotgun (WGS) entry which is preliminary data.</text>
</comment>
<dbReference type="RefSeq" id="WP_094364885.1">
    <property type="nucleotide sequence ID" value="NZ_NMVQ01000043.1"/>
</dbReference>
<evidence type="ECO:0000313" key="9">
    <source>
        <dbReference type="Proteomes" id="UP000216311"/>
    </source>
</evidence>
<dbReference type="InterPro" id="IPR032808">
    <property type="entry name" value="DoxX"/>
</dbReference>
<name>A0A255GT57_9ACTN</name>
<dbReference type="PANTHER" id="PTHR33452:SF1">
    <property type="entry name" value="INNER MEMBRANE PROTEIN YPHA-RELATED"/>
    <property type="match status" value="1"/>
</dbReference>
<protein>
    <submittedName>
        <fullName evidence="8">DoxX family protein</fullName>
    </submittedName>
</protein>
<dbReference type="Proteomes" id="UP000216311">
    <property type="component" value="Unassembled WGS sequence"/>
</dbReference>
<gene>
    <name evidence="8" type="ORF">CGZ93_14630</name>
</gene>
<dbReference type="GO" id="GO:0005886">
    <property type="term" value="C:plasma membrane"/>
    <property type="evidence" value="ECO:0007669"/>
    <property type="project" value="UniProtKB-SubCell"/>
</dbReference>
<keyword evidence="9" id="KW-1185">Reference proteome</keyword>
<keyword evidence="5 7" id="KW-1133">Transmembrane helix</keyword>
<keyword evidence="3" id="KW-1003">Cell membrane</keyword>
<evidence type="ECO:0000256" key="2">
    <source>
        <dbReference type="ARBA" id="ARBA00006679"/>
    </source>
</evidence>
<evidence type="ECO:0000256" key="6">
    <source>
        <dbReference type="ARBA" id="ARBA00023136"/>
    </source>
</evidence>
<dbReference type="EMBL" id="NMVQ01000043">
    <property type="protein sequence ID" value="OYO18652.1"/>
    <property type="molecule type" value="Genomic_DNA"/>
</dbReference>
<evidence type="ECO:0000313" key="8">
    <source>
        <dbReference type="EMBL" id="OYO18652.1"/>
    </source>
</evidence>
<feature type="transmembrane region" description="Helical" evidence="7">
    <location>
        <begin position="142"/>
        <end position="161"/>
    </location>
</feature>
<organism evidence="8 9">
    <name type="scientific">Enemella dayhoffiae</name>
    <dbReference type="NCBI Taxonomy" id="2016507"/>
    <lineage>
        <taxon>Bacteria</taxon>
        <taxon>Bacillati</taxon>
        <taxon>Actinomycetota</taxon>
        <taxon>Actinomycetes</taxon>
        <taxon>Propionibacteriales</taxon>
        <taxon>Propionibacteriaceae</taxon>
        <taxon>Enemella</taxon>
    </lineage>
</organism>
<proteinExistence type="inferred from homology"/>
<dbReference type="AlphaFoldDB" id="A0A255GT57"/>
<comment type="similarity">
    <text evidence="2">Belongs to the DoxX family.</text>
</comment>
<dbReference type="Pfam" id="PF07681">
    <property type="entry name" value="DoxX"/>
    <property type="match status" value="1"/>
</dbReference>
<keyword evidence="6 7" id="KW-0472">Membrane</keyword>
<evidence type="ECO:0000256" key="5">
    <source>
        <dbReference type="ARBA" id="ARBA00022989"/>
    </source>
</evidence>
<dbReference type="InterPro" id="IPR051907">
    <property type="entry name" value="DoxX-like_oxidoreductase"/>
</dbReference>
<evidence type="ECO:0000256" key="4">
    <source>
        <dbReference type="ARBA" id="ARBA00022692"/>
    </source>
</evidence>
<keyword evidence="4 7" id="KW-0812">Transmembrane</keyword>
<reference evidence="8 9" key="1">
    <citation type="submission" date="2017-07" db="EMBL/GenBank/DDBJ databases">
        <title>Draft whole genome sequences of clinical Proprionibacteriaceae strains.</title>
        <authorList>
            <person name="Bernier A.-M."/>
            <person name="Bernard K."/>
            <person name="Domingo M.-C."/>
        </authorList>
    </citation>
    <scope>NUCLEOTIDE SEQUENCE [LARGE SCALE GENOMIC DNA]</scope>
    <source>
        <strain evidence="8 9">NML 130396</strain>
    </source>
</reference>
<evidence type="ECO:0000256" key="1">
    <source>
        <dbReference type="ARBA" id="ARBA00004651"/>
    </source>
</evidence>
<comment type="subcellular location">
    <subcellularLocation>
        <location evidence="1">Cell membrane</location>
        <topology evidence="1">Multi-pass membrane protein</topology>
    </subcellularLocation>
</comment>
<evidence type="ECO:0000256" key="3">
    <source>
        <dbReference type="ARBA" id="ARBA00022475"/>
    </source>
</evidence>
<dbReference type="OrthoDB" id="346004at2"/>
<sequence>MSRLSAAGTAGLILRGAIGGIMIAHGRNHAKTLDGTAGWFKSIGFREERLHARLSALSEIGAGAALIAGAGTPLAAAGVIGTMAVAIRTVHVKNGFFITKEGWEYTGSLIAAAAALAATGPGPVSVDRALGLDKVGSPIGRALLATVLGGAAAAGLLSVYWSEPTPQVEDDQA</sequence>